<dbReference type="PANTHER" id="PTHR45844">
    <property type="entry name" value="TRANSCRIPTION FACTOR BHLH30"/>
    <property type="match status" value="1"/>
</dbReference>
<accession>A0A061F2R4</accession>
<feature type="domain" description="BHLH" evidence="6">
    <location>
        <begin position="122"/>
        <end position="171"/>
    </location>
</feature>
<organism evidence="7 8">
    <name type="scientific">Theobroma cacao</name>
    <name type="common">Cacao</name>
    <name type="synonym">Cocoa</name>
    <dbReference type="NCBI Taxonomy" id="3641"/>
    <lineage>
        <taxon>Eukaryota</taxon>
        <taxon>Viridiplantae</taxon>
        <taxon>Streptophyta</taxon>
        <taxon>Embryophyta</taxon>
        <taxon>Tracheophyta</taxon>
        <taxon>Spermatophyta</taxon>
        <taxon>Magnoliopsida</taxon>
        <taxon>eudicotyledons</taxon>
        <taxon>Gunneridae</taxon>
        <taxon>Pentapetalae</taxon>
        <taxon>rosids</taxon>
        <taxon>malvids</taxon>
        <taxon>Malvales</taxon>
        <taxon>Malvaceae</taxon>
        <taxon>Byttnerioideae</taxon>
        <taxon>Theobroma</taxon>
    </lineage>
</organism>
<evidence type="ECO:0000256" key="3">
    <source>
        <dbReference type="ARBA" id="ARBA00023125"/>
    </source>
</evidence>
<evidence type="ECO:0000256" key="2">
    <source>
        <dbReference type="ARBA" id="ARBA00023015"/>
    </source>
</evidence>
<dbReference type="AlphaFoldDB" id="A0A061F2R4"/>
<dbReference type="FunCoup" id="A0A061F2R4">
    <property type="interactions" value="122"/>
</dbReference>
<dbReference type="GO" id="GO:0046983">
    <property type="term" value="F:protein dimerization activity"/>
    <property type="evidence" value="ECO:0007669"/>
    <property type="project" value="InterPro"/>
</dbReference>
<dbReference type="InterPro" id="IPR011598">
    <property type="entry name" value="bHLH_dom"/>
</dbReference>
<keyword evidence="8" id="KW-1185">Reference proteome</keyword>
<evidence type="ECO:0000313" key="7">
    <source>
        <dbReference type="EMBL" id="EOY08809.1"/>
    </source>
</evidence>
<dbReference type="InterPro" id="IPR045847">
    <property type="entry name" value="AIG1-like"/>
</dbReference>
<dbReference type="PANTHER" id="PTHR45844:SF19">
    <property type="entry name" value="TRANSCRIPTION FACTOR BHLH106-RELATED"/>
    <property type="match status" value="1"/>
</dbReference>
<dbReference type="PROSITE" id="PS50888">
    <property type="entry name" value="BHLH"/>
    <property type="match status" value="1"/>
</dbReference>
<dbReference type="GO" id="GO:0003700">
    <property type="term" value="F:DNA-binding transcription factor activity"/>
    <property type="evidence" value="ECO:0007669"/>
    <property type="project" value="InterPro"/>
</dbReference>
<name>A0A061F2R4_THECC</name>
<dbReference type="GO" id="GO:0005634">
    <property type="term" value="C:nucleus"/>
    <property type="evidence" value="ECO:0007669"/>
    <property type="project" value="UniProtKB-SubCell"/>
</dbReference>
<evidence type="ECO:0000256" key="5">
    <source>
        <dbReference type="ARBA" id="ARBA00023242"/>
    </source>
</evidence>
<dbReference type="HOGENOM" id="CLU_063967_1_1_1"/>
<sequence>MSQANKSRSHQRWGYCLPNFIQKTLKTKTTESKSTEHTLISLPTSKTWSKKTPSSYSYHTTSMQPENSELYRFLAQNGVGSYGFPANLEFPVMQSFSSSSTYYPLEMSGVTTETTPQDRALAALKNHKEAEKRRRERINSHLNRLRSLLPCNSKTDKASLLAKVVQRVKELKQQTLELTELEAFPSEADEITVLSCDYTIDGRLIFKASLCCEDRSDLLPELIEILKSLHLKTLKAEMATLGGRIRNVLIVAADKDHSIESVHFLQNALKSLLERSNSSDRSKRRRVLDHKIMV</sequence>
<dbReference type="SMART" id="SM00353">
    <property type="entry name" value="HLH"/>
    <property type="match status" value="1"/>
</dbReference>
<keyword evidence="3 7" id="KW-0238">DNA-binding</keyword>
<evidence type="ECO:0000259" key="6">
    <source>
        <dbReference type="PROSITE" id="PS50888"/>
    </source>
</evidence>
<dbReference type="STRING" id="3641.A0A061F2R4"/>
<dbReference type="FunFam" id="4.10.280.10:FF:000070">
    <property type="entry name" value="transcription factor bHLH30"/>
    <property type="match status" value="1"/>
</dbReference>
<dbReference type="eggNOG" id="KOG3561">
    <property type="taxonomic scope" value="Eukaryota"/>
</dbReference>
<dbReference type="CDD" id="cd11455">
    <property type="entry name" value="bHLH_AtAIG1_like"/>
    <property type="match status" value="1"/>
</dbReference>
<keyword evidence="2" id="KW-0805">Transcription regulation</keyword>
<dbReference type="Proteomes" id="UP000026915">
    <property type="component" value="Chromosome 5"/>
</dbReference>
<proteinExistence type="predicted"/>
<protein>
    <submittedName>
        <fullName evidence="7">Basic helix-loop-helix DNA-binding superfamily protein</fullName>
    </submittedName>
</protein>
<dbReference type="OMA" id="MSEITQC"/>
<evidence type="ECO:0000313" key="8">
    <source>
        <dbReference type="Proteomes" id="UP000026915"/>
    </source>
</evidence>
<dbReference type="Gramene" id="EOY08809">
    <property type="protein sequence ID" value="EOY08809"/>
    <property type="gene ID" value="TCM_024016"/>
</dbReference>
<comment type="subcellular location">
    <subcellularLocation>
        <location evidence="1">Nucleus</location>
    </subcellularLocation>
</comment>
<dbReference type="EMBL" id="CM001883">
    <property type="protein sequence ID" value="EOY08809.1"/>
    <property type="molecule type" value="Genomic_DNA"/>
</dbReference>
<reference evidence="7 8" key="1">
    <citation type="journal article" date="2013" name="Genome Biol.">
        <title>The genome sequence of the most widely cultivated cacao type and its use to identify candidate genes regulating pod color.</title>
        <authorList>
            <person name="Motamayor J.C."/>
            <person name="Mockaitis K."/>
            <person name="Schmutz J."/>
            <person name="Haiminen N."/>
            <person name="Iii D.L."/>
            <person name="Cornejo O."/>
            <person name="Findley S.D."/>
            <person name="Zheng P."/>
            <person name="Utro F."/>
            <person name="Royaert S."/>
            <person name="Saski C."/>
            <person name="Jenkins J."/>
            <person name="Podicheti R."/>
            <person name="Zhao M."/>
            <person name="Scheffler B.E."/>
            <person name="Stack J.C."/>
            <person name="Feltus F.A."/>
            <person name="Mustiga G.M."/>
            <person name="Amores F."/>
            <person name="Phillips W."/>
            <person name="Marelli J.P."/>
            <person name="May G.D."/>
            <person name="Shapiro H."/>
            <person name="Ma J."/>
            <person name="Bustamante C.D."/>
            <person name="Schnell R.J."/>
            <person name="Main D."/>
            <person name="Gilbert D."/>
            <person name="Parida L."/>
            <person name="Kuhn D.N."/>
        </authorList>
    </citation>
    <scope>NUCLEOTIDE SEQUENCE [LARGE SCALE GENOMIC DNA]</scope>
    <source>
        <strain evidence="8">cv. Matina 1-6</strain>
    </source>
</reference>
<keyword evidence="5" id="KW-0539">Nucleus</keyword>
<keyword evidence="4" id="KW-0804">Transcription</keyword>
<dbReference type="InParanoid" id="A0A061F2R4"/>
<dbReference type="GO" id="GO:0003677">
    <property type="term" value="F:DNA binding"/>
    <property type="evidence" value="ECO:0007669"/>
    <property type="project" value="UniProtKB-KW"/>
</dbReference>
<dbReference type="Pfam" id="PF00010">
    <property type="entry name" value="HLH"/>
    <property type="match status" value="1"/>
</dbReference>
<gene>
    <name evidence="7" type="ORF">TCM_024016</name>
</gene>
<dbReference type="Gene3D" id="4.10.280.10">
    <property type="entry name" value="Helix-loop-helix DNA-binding domain"/>
    <property type="match status" value="1"/>
</dbReference>
<dbReference type="InterPro" id="IPR036638">
    <property type="entry name" value="HLH_DNA-bd_sf"/>
</dbReference>
<evidence type="ECO:0000256" key="1">
    <source>
        <dbReference type="ARBA" id="ARBA00004123"/>
    </source>
</evidence>
<evidence type="ECO:0000256" key="4">
    <source>
        <dbReference type="ARBA" id="ARBA00023163"/>
    </source>
</evidence>
<dbReference type="SUPFAM" id="SSF47459">
    <property type="entry name" value="HLH, helix-loop-helix DNA-binding domain"/>
    <property type="match status" value="1"/>
</dbReference>